<dbReference type="PANTHER" id="PTHR27000">
    <property type="entry name" value="LEUCINE-RICH REPEAT RECEPTOR-LIKE PROTEIN KINASE FAMILY PROTEIN-RELATED"/>
    <property type="match status" value="1"/>
</dbReference>
<organism evidence="13 14">
    <name type="scientific">Seminavis robusta</name>
    <dbReference type="NCBI Taxonomy" id="568900"/>
    <lineage>
        <taxon>Eukaryota</taxon>
        <taxon>Sar</taxon>
        <taxon>Stramenopiles</taxon>
        <taxon>Ochrophyta</taxon>
        <taxon>Bacillariophyta</taxon>
        <taxon>Bacillariophyceae</taxon>
        <taxon>Bacillariophycidae</taxon>
        <taxon>Naviculales</taxon>
        <taxon>Naviculaceae</taxon>
        <taxon>Seminavis</taxon>
    </lineage>
</organism>
<evidence type="ECO:0000256" key="1">
    <source>
        <dbReference type="ARBA" id="ARBA00004167"/>
    </source>
</evidence>
<dbReference type="Proteomes" id="UP001153069">
    <property type="component" value="Unassembled WGS sequence"/>
</dbReference>
<evidence type="ECO:0000256" key="9">
    <source>
        <dbReference type="ARBA" id="ARBA00023136"/>
    </source>
</evidence>
<keyword evidence="7" id="KW-0677">Repeat</keyword>
<keyword evidence="10" id="KW-0675">Receptor</keyword>
<keyword evidence="5" id="KW-0812">Transmembrane</keyword>
<dbReference type="EMBL" id="CAICTM010000571">
    <property type="protein sequence ID" value="CAB9513102.1"/>
    <property type="molecule type" value="Genomic_DNA"/>
</dbReference>
<evidence type="ECO:0000256" key="8">
    <source>
        <dbReference type="ARBA" id="ARBA00022989"/>
    </source>
</evidence>
<dbReference type="Pfam" id="PF00560">
    <property type="entry name" value="LRR_1"/>
    <property type="match status" value="2"/>
</dbReference>
<dbReference type="InterPro" id="IPR001611">
    <property type="entry name" value="Leu-rich_rpt"/>
</dbReference>
<evidence type="ECO:0000256" key="3">
    <source>
        <dbReference type="ARBA" id="ARBA00022475"/>
    </source>
</evidence>
<keyword evidence="3" id="KW-1003">Cell membrane</keyword>
<keyword evidence="4" id="KW-0433">Leucine-rich repeat</keyword>
<evidence type="ECO:0000256" key="7">
    <source>
        <dbReference type="ARBA" id="ARBA00022737"/>
    </source>
</evidence>
<dbReference type="OrthoDB" id="73067at2759"/>
<protein>
    <submittedName>
        <fullName evidence="13">Leucine Rich Repeat</fullName>
    </submittedName>
</protein>
<sequence>MQLHGRLEQVMPSELSNLSNLTSLVFNNNSLTGEIPPHVGSLRHLTLLNLSHNQLQGALPTEIALLTNLETLSLESNAFRQPVPKFLANLTSLVNLSIKDNPIAEQLPPTICTMPSLRFLQADCDICPPECSYRDLCRTCDLPTTQPSIVPTSVPSAPPSQPVNVPSGEVDVEHDDGDSIETLPSTPLLATVAPTLLPYMEFGMTQYPTSEPDEFVLSLPEYTIAALNFDNSPQSLAYRWLEDHPELISMTDWKKAQLFGLATFLYSFPREEWFHSGYEAWDNYTVVNECEADGALGSTHTIHCDLDGRITELSAHSIQGINVSVLPKELGMLSSLEAVSISFMGDLSIELESAIPLQQLLYVPLKTLSIHDTGVFSSIPTTLAMMRGLTSLELQTNALTNEIPSELGLLSRLETLNLFGNLHLGGAVPSELGMVTLLKSLLLDRTAVGGFIPEEVCALSSLSLRVNCSLITNCAECAPCFCYI</sequence>
<name>A0A9N8HHN0_9STRA</name>
<feature type="region of interest" description="Disordered" evidence="12">
    <location>
        <begin position="150"/>
        <end position="175"/>
    </location>
</feature>
<gene>
    <name evidence="13" type="ORF">SEMRO_572_G168730.1</name>
</gene>
<comment type="subcellular location">
    <subcellularLocation>
        <location evidence="2">Cell membrane</location>
    </subcellularLocation>
    <subcellularLocation>
        <location evidence="1">Membrane</location>
        <topology evidence="1">Single-pass membrane protein</topology>
    </subcellularLocation>
</comment>
<reference evidence="13" key="1">
    <citation type="submission" date="2020-06" db="EMBL/GenBank/DDBJ databases">
        <authorList>
            <consortium name="Plant Systems Biology data submission"/>
        </authorList>
    </citation>
    <scope>NUCLEOTIDE SEQUENCE</scope>
    <source>
        <strain evidence="13">D6</strain>
    </source>
</reference>
<keyword evidence="8" id="KW-1133">Transmembrane helix</keyword>
<evidence type="ECO:0000256" key="4">
    <source>
        <dbReference type="ARBA" id="ARBA00022614"/>
    </source>
</evidence>
<dbReference type="GO" id="GO:0005886">
    <property type="term" value="C:plasma membrane"/>
    <property type="evidence" value="ECO:0007669"/>
    <property type="project" value="UniProtKB-SubCell"/>
</dbReference>
<evidence type="ECO:0000256" key="12">
    <source>
        <dbReference type="SAM" id="MobiDB-lite"/>
    </source>
</evidence>
<accession>A0A9N8HHN0</accession>
<dbReference type="InterPro" id="IPR032675">
    <property type="entry name" value="LRR_dom_sf"/>
</dbReference>
<dbReference type="Gene3D" id="3.80.10.10">
    <property type="entry name" value="Ribonuclease Inhibitor"/>
    <property type="match status" value="2"/>
</dbReference>
<evidence type="ECO:0000313" key="14">
    <source>
        <dbReference type="Proteomes" id="UP001153069"/>
    </source>
</evidence>
<evidence type="ECO:0000256" key="6">
    <source>
        <dbReference type="ARBA" id="ARBA00022729"/>
    </source>
</evidence>
<dbReference type="PANTHER" id="PTHR27000:SF679">
    <property type="entry name" value="OS01G0170300 PROTEIN"/>
    <property type="match status" value="1"/>
</dbReference>
<evidence type="ECO:0000256" key="2">
    <source>
        <dbReference type="ARBA" id="ARBA00004236"/>
    </source>
</evidence>
<dbReference type="SUPFAM" id="SSF52058">
    <property type="entry name" value="L domain-like"/>
    <property type="match status" value="1"/>
</dbReference>
<evidence type="ECO:0000256" key="5">
    <source>
        <dbReference type="ARBA" id="ARBA00022692"/>
    </source>
</evidence>
<comment type="caution">
    <text evidence="13">The sequence shown here is derived from an EMBL/GenBank/DDBJ whole genome shotgun (WGS) entry which is preliminary data.</text>
</comment>
<keyword evidence="11" id="KW-0325">Glycoprotein</keyword>
<evidence type="ECO:0000256" key="11">
    <source>
        <dbReference type="ARBA" id="ARBA00023180"/>
    </source>
</evidence>
<keyword evidence="14" id="KW-1185">Reference proteome</keyword>
<keyword evidence="9" id="KW-0472">Membrane</keyword>
<evidence type="ECO:0000256" key="10">
    <source>
        <dbReference type="ARBA" id="ARBA00023170"/>
    </source>
</evidence>
<proteinExistence type="predicted"/>
<evidence type="ECO:0000313" key="13">
    <source>
        <dbReference type="EMBL" id="CAB9513102.1"/>
    </source>
</evidence>
<keyword evidence="6" id="KW-0732">Signal</keyword>
<dbReference type="AlphaFoldDB" id="A0A9N8HHN0"/>
<dbReference type="FunFam" id="3.80.10.10:FF:000299">
    <property type="entry name" value="Piriformospora indica-insensitive protein 2"/>
    <property type="match status" value="1"/>
</dbReference>